<sequence length="192" mass="20261">MVDPVTGAVTTVTAQPSQSAAEARTLGLTRTGGVFVGQIGGSLIKVPRVFTQRGSGKRRLPKPNLIGGKKLWIGGDDVGGFVIGPPRSGKGASLIVPNCLLWPDSIVVLDMRRRSDNARSSRACCASRRPTRTATRNAIIRSTSSPSPPTSATSISIPSRQPFCPPRRVTLTGFPGRALFAGVTSWVLENLT</sequence>
<dbReference type="EMBL" id="CP133151">
    <property type="protein sequence ID" value="WVT06404.1"/>
    <property type="molecule type" value="Genomic_DNA"/>
</dbReference>
<name>A0ABZ2BFY6_9HYPH</name>
<protein>
    <submittedName>
        <fullName evidence="1">Type IV secretory system conjugative DNA transfer family protein</fullName>
    </submittedName>
</protein>
<reference evidence="1" key="1">
    <citation type="submission" date="2023-08" db="EMBL/GenBank/DDBJ databases">
        <title>Complete genome sequence of Sinorhizobium chiapanecum ITTG S70 isolated from Acaciella angustissima nodules in Chiapas-Mexico.</title>
        <authorList>
            <person name="Rincon-Rosales R."/>
            <person name="Rogel M.A."/>
            <person name="Rincon-Medina C.I."/>
            <person name="Guerrero G."/>
            <person name="Manzano-Gomez L.A."/>
            <person name="Lopez-Lopez A."/>
            <person name="Rincon Molina F.A."/>
            <person name="Martinez-Romero E."/>
        </authorList>
    </citation>
    <scope>NUCLEOTIDE SEQUENCE</scope>
    <source>
        <strain evidence="1">ITTG S70</strain>
        <plasmid evidence="1">pSchITTGS70c</plasmid>
    </source>
</reference>
<evidence type="ECO:0000313" key="2">
    <source>
        <dbReference type="Proteomes" id="UP001432360"/>
    </source>
</evidence>
<keyword evidence="1" id="KW-0614">Plasmid</keyword>
<keyword evidence="2" id="KW-1185">Reference proteome</keyword>
<gene>
    <name evidence="1" type="ORF">RB548_23900</name>
</gene>
<dbReference type="Pfam" id="PF02534">
    <property type="entry name" value="T4SS-DNA_transf"/>
    <property type="match status" value="1"/>
</dbReference>
<dbReference type="InterPro" id="IPR003688">
    <property type="entry name" value="TraG/VirD4"/>
</dbReference>
<accession>A0ABZ2BFY6</accession>
<geneLocation type="plasmid" evidence="1 2">
    <name>pSchITTGS70c</name>
</geneLocation>
<organism evidence="1 2">
    <name type="scientific">Sinorhizobium chiapasense</name>
    <dbReference type="NCBI Taxonomy" id="501572"/>
    <lineage>
        <taxon>Bacteria</taxon>
        <taxon>Pseudomonadati</taxon>
        <taxon>Pseudomonadota</taxon>
        <taxon>Alphaproteobacteria</taxon>
        <taxon>Hyphomicrobiales</taxon>
        <taxon>Rhizobiaceae</taxon>
        <taxon>Sinorhizobium/Ensifer group</taxon>
        <taxon>Sinorhizobium</taxon>
    </lineage>
</organism>
<evidence type="ECO:0000313" key="1">
    <source>
        <dbReference type="EMBL" id="WVT06404.1"/>
    </source>
</evidence>
<dbReference type="Proteomes" id="UP001432360">
    <property type="component" value="Plasmid pSchITTGS70c"/>
</dbReference>
<proteinExistence type="predicted"/>